<feature type="transmembrane region" description="Helical" evidence="7">
    <location>
        <begin position="161"/>
        <end position="185"/>
    </location>
</feature>
<comment type="subcellular location">
    <subcellularLocation>
        <location evidence="1">Cell membrane</location>
        <topology evidence="1">Multi-pass membrane protein</topology>
    </subcellularLocation>
</comment>
<feature type="transmembrane region" description="Helical" evidence="7">
    <location>
        <begin position="197"/>
        <end position="215"/>
    </location>
</feature>
<dbReference type="Gene3D" id="1.20.1720.10">
    <property type="entry name" value="Multidrug resistance protein D"/>
    <property type="match status" value="1"/>
</dbReference>
<keyword evidence="12" id="KW-1185">Reference proteome</keyword>
<dbReference type="EMBL" id="CP031263">
    <property type="protein sequence ID" value="AXH93676.1"/>
    <property type="molecule type" value="Genomic_DNA"/>
</dbReference>
<evidence type="ECO:0000256" key="5">
    <source>
        <dbReference type="ARBA" id="ARBA00022989"/>
    </source>
</evidence>
<evidence type="ECO:0000313" key="9">
    <source>
        <dbReference type="EMBL" id="AXH93676.1"/>
    </source>
</evidence>
<keyword evidence="2" id="KW-0813">Transport</keyword>
<name>A0A6N3K914_9ACTN</name>
<evidence type="ECO:0000313" key="10">
    <source>
        <dbReference type="EMBL" id="KAB1108442.1"/>
    </source>
</evidence>
<reference evidence="10 12" key="3">
    <citation type="submission" date="2019-09" db="EMBL/GenBank/DDBJ databases">
        <title>High taxonomic diversity of Micromonospora strains isolated from Medicago sativa nodules in different geographical locations.</title>
        <authorList>
            <person name="Martinez-Hidalgo P."/>
            <person name="Flores-Felix J.D."/>
            <person name="Velazquez E."/>
            <person name="Brau L."/>
            <person name="Trujillo M.E."/>
            <person name="Martinez-Molina E."/>
        </authorList>
    </citation>
    <scope>NUCLEOTIDE SEQUENCE [LARGE SCALE GENOMIC DNA]</scope>
    <source>
        <strain evidence="10 12">ALFB5</strain>
    </source>
</reference>
<evidence type="ECO:0000313" key="12">
    <source>
        <dbReference type="Proteomes" id="UP000471364"/>
    </source>
</evidence>
<dbReference type="Proteomes" id="UP000471364">
    <property type="component" value="Unassembled WGS sequence"/>
</dbReference>
<dbReference type="Gene3D" id="1.20.1250.20">
    <property type="entry name" value="MFS general substrate transporter like domains"/>
    <property type="match status" value="1"/>
</dbReference>
<evidence type="ECO:0000256" key="6">
    <source>
        <dbReference type="ARBA" id="ARBA00023136"/>
    </source>
</evidence>
<keyword evidence="3" id="KW-1003">Cell membrane</keyword>
<proteinExistence type="predicted"/>
<dbReference type="PANTHER" id="PTHR42718">
    <property type="entry name" value="MAJOR FACILITATOR SUPERFAMILY MULTIDRUG TRANSPORTER MFSC"/>
    <property type="match status" value="1"/>
</dbReference>
<feature type="transmembrane region" description="Helical" evidence="7">
    <location>
        <begin position="353"/>
        <end position="379"/>
    </location>
</feature>
<dbReference type="Proteomes" id="UP000253958">
    <property type="component" value="Chromosome"/>
</dbReference>
<dbReference type="InterPro" id="IPR020846">
    <property type="entry name" value="MFS_dom"/>
</dbReference>
<dbReference type="PROSITE" id="PS50850">
    <property type="entry name" value="MFS"/>
    <property type="match status" value="1"/>
</dbReference>
<evidence type="ECO:0000256" key="1">
    <source>
        <dbReference type="ARBA" id="ARBA00004651"/>
    </source>
</evidence>
<feature type="transmembrane region" description="Helical" evidence="7">
    <location>
        <begin position="400"/>
        <end position="417"/>
    </location>
</feature>
<dbReference type="NCBIfam" id="TIGR00711">
    <property type="entry name" value="efflux_EmrB"/>
    <property type="match status" value="1"/>
</dbReference>
<evidence type="ECO:0000256" key="3">
    <source>
        <dbReference type="ARBA" id="ARBA00022475"/>
    </source>
</evidence>
<dbReference type="EMBL" id="WAAR01000115">
    <property type="protein sequence ID" value="KAB1108442.1"/>
    <property type="molecule type" value="Genomic_DNA"/>
</dbReference>
<evidence type="ECO:0000256" key="4">
    <source>
        <dbReference type="ARBA" id="ARBA00022692"/>
    </source>
</evidence>
<sequence length="506" mass="51680">MPVDPRRWWALAAIVLTAVTLGFDITIMNVALPTIASALDVGTSGLQWMVNAYVLVLAGLMLTCGALGDRWGRRKLLLVGLGLFGAASVAATWADTAAIVIAARAVMGVGGAIILPVAFAVLPALFPPHERGKAVAVTVAATGVGIPLGPLIGGWLLDHFWWGSIFLINIPMAAVAMLAIVVLLPETRDPHPPRPDALGAVLSTAGLVALVYGFIEAPGRGWSAPVVVVALTAAVVLLAGFVWWQLRTDQPMIDLRLFGLRQFLWGSVAGMLVTFGLLGMLFVVPQYLQLVKGFDPFGTGLRLLPMIAGLVIGASAGERIAARAGYRIPITAGLLILAAGLAAGATTDLDSGYGFVAAWLAAVGLGIGMALSPAMDAILAALPPQRSGSGTAVTMTLRQVGGALGIALLGSVLSQGYTARLDTTGLPTAAAKAAGESLAAALAVAARLDNPALAADAKAAYLHGMTLVLVVCAVIALLSAVAIAVLMPGRRPSAGLTPSPERKVPA</sequence>
<feature type="transmembrane region" description="Helical" evidence="7">
    <location>
        <begin position="263"/>
        <end position="284"/>
    </location>
</feature>
<dbReference type="SUPFAM" id="SSF103473">
    <property type="entry name" value="MFS general substrate transporter"/>
    <property type="match status" value="1"/>
</dbReference>
<dbReference type="RefSeq" id="WP_013476035.1">
    <property type="nucleotide sequence ID" value="NZ_CBDRJA010000010.1"/>
</dbReference>
<evidence type="ECO:0000256" key="7">
    <source>
        <dbReference type="SAM" id="Phobius"/>
    </source>
</evidence>
<dbReference type="InterPro" id="IPR011701">
    <property type="entry name" value="MFS"/>
</dbReference>
<dbReference type="GO" id="GO:0005886">
    <property type="term" value="C:plasma membrane"/>
    <property type="evidence" value="ECO:0007669"/>
    <property type="project" value="UniProtKB-SubCell"/>
</dbReference>
<protein>
    <submittedName>
        <fullName evidence="9">MFS transporter</fullName>
    </submittedName>
</protein>
<feature type="transmembrane region" description="Helical" evidence="7">
    <location>
        <begin position="221"/>
        <end position="243"/>
    </location>
</feature>
<evidence type="ECO:0000256" key="2">
    <source>
        <dbReference type="ARBA" id="ARBA00022448"/>
    </source>
</evidence>
<feature type="transmembrane region" description="Helical" evidence="7">
    <location>
        <begin position="460"/>
        <end position="486"/>
    </location>
</feature>
<evidence type="ECO:0000313" key="11">
    <source>
        <dbReference type="Proteomes" id="UP000253958"/>
    </source>
</evidence>
<dbReference type="Pfam" id="PF07690">
    <property type="entry name" value="MFS_1"/>
    <property type="match status" value="1"/>
</dbReference>
<keyword evidence="5 7" id="KW-1133">Transmembrane helix</keyword>
<dbReference type="InterPro" id="IPR004638">
    <property type="entry name" value="EmrB-like"/>
</dbReference>
<feature type="transmembrane region" description="Helical" evidence="7">
    <location>
        <begin position="328"/>
        <end position="347"/>
    </location>
</feature>
<dbReference type="CDD" id="cd17321">
    <property type="entry name" value="MFS_MMR_MDR_like"/>
    <property type="match status" value="1"/>
</dbReference>
<feature type="transmembrane region" description="Helical" evidence="7">
    <location>
        <begin position="99"/>
        <end position="122"/>
    </location>
</feature>
<feature type="transmembrane region" description="Helical" evidence="7">
    <location>
        <begin position="75"/>
        <end position="93"/>
    </location>
</feature>
<evidence type="ECO:0000259" key="8">
    <source>
        <dbReference type="PROSITE" id="PS50850"/>
    </source>
</evidence>
<feature type="transmembrane region" description="Helical" evidence="7">
    <location>
        <begin position="48"/>
        <end position="68"/>
    </location>
</feature>
<feature type="domain" description="Major facilitator superfamily (MFS) profile" evidence="8">
    <location>
        <begin position="10"/>
        <end position="491"/>
    </location>
</feature>
<reference evidence="9 11" key="1">
    <citation type="submission" date="2018-07" db="EMBL/GenBank/DDBJ databases">
        <authorList>
            <person name="Ye Y."/>
        </authorList>
    </citation>
    <scope>NUCLEOTIDE SEQUENCE [LARGE SCALE GENOMIC DNA]</scope>
    <source>
        <strain evidence="9">110B</strain>
        <strain evidence="11">H14(2018)</strain>
    </source>
</reference>
<dbReference type="InterPro" id="IPR036259">
    <property type="entry name" value="MFS_trans_sf"/>
</dbReference>
<gene>
    <name evidence="9" type="ORF">DVH21_29290</name>
    <name evidence="10" type="ORF">F6X54_22535</name>
</gene>
<reference evidence="9 11" key="2">
    <citation type="submission" date="2018-08" db="EMBL/GenBank/DDBJ databases">
        <title>Streptomyces kandeliansis sp. nov., an endophytic bacterium isolated from mangrove plant.</title>
        <authorList>
            <person name="Wang R."/>
        </authorList>
    </citation>
    <scope>NUCLEOTIDE SEQUENCE [LARGE SCALE GENOMIC DNA]</scope>
    <source>
        <strain evidence="9">110B</strain>
        <strain evidence="11">H14(2018)</strain>
    </source>
</reference>
<dbReference type="GO" id="GO:0022857">
    <property type="term" value="F:transmembrane transporter activity"/>
    <property type="evidence" value="ECO:0007669"/>
    <property type="project" value="InterPro"/>
</dbReference>
<keyword evidence="6 7" id="KW-0472">Membrane</keyword>
<dbReference type="AlphaFoldDB" id="A0A6N3K914"/>
<feature type="transmembrane region" description="Helical" evidence="7">
    <location>
        <begin position="296"/>
        <end position="316"/>
    </location>
</feature>
<accession>A0A6N3K914</accession>
<feature type="transmembrane region" description="Helical" evidence="7">
    <location>
        <begin position="134"/>
        <end position="155"/>
    </location>
</feature>
<keyword evidence="4 7" id="KW-0812">Transmembrane</keyword>
<dbReference type="PANTHER" id="PTHR42718:SF42">
    <property type="entry name" value="EXPORT PROTEIN"/>
    <property type="match status" value="1"/>
</dbReference>
<organism evidence="9 11">
    <name type="scientific">Micromonospora aurantiaca</name>
    <name type="common">nom. illeg.</name>
    <dbReference type="NCBI Taxonomy" id="47850"/>
    <lineage>
        <taxon>Bacteria</taxon>
        <taxon>Bacillati</taxon>
        <taxon>Actinomycetota</taxon>
        <taxon>Actinomycetes</taxon>
        <taxon>Micromonosporales</taxon>
        <taxon>Micromonosporaceae</taxon>
        <taxon>Micromonospora</taxon>
    </lineage>
</organism>